<accession>A0A6P2CHA0</accession>
<dbReference type="NCBIfam" id="NF005877">
    <property type="entry name" value="PRK07824.1"/>
    <property type="match status" value="1"/>
</dbReference>
<name>A0A6P2CHA0_9NOCA</name>
<dbReference type="GO" id="GO:0031956">
    <property type="term" value="F:medium-chain fatty acid-CoA ligase activity"/>
    <property type="evidence" value="ECO:0007669"/>
    <property type="project" value="TreeGrafter"/>
</dbReference>
<dbReference type="Gene3D" id="3.30.300.30">
    <property type="match status" value="1"/>
</dbReference>
<dbReference type="Gene3D" id="3.40.50.12780">
    <property type="entry name" value="N-terminal domain of ligase-like"/>
    <property type="match status" value="1"/>
</dbReference>
<dbReference type="EC" id="6.2.1.26" evidence="3"/>
<organism evidence="3 4">
    <name type="scientific">Rhodococcus rhodnii</name>
    <dbReference type="NCBI Taxonomy" id="38312"/>
    <lineage>
        <taxon>Bacteria</taxon>
        <taxon>Bacillati</taxon>
        <taxon>Actinomycetota</taxon>
        <taxon>Actinomycetes</taxon>
        <taxon>Mycobacteriales</taxon>
        <taxon>Nocardiaceae</taxon>
        <taxon>Rhodococcus</taxon>
    </lineage>
</organism>
<dbReference type="EMBL" id="QRCM01000001">
    <property type="protein sequence ID" value="TXG91945.1"/>
    <property type="molecule type" value="Genomic_DNA"/>
</dbReference>
<dbReference type="InterPro" id="IPR000873">
    <property type="entry name" value="AMP-dep_synth/lig_dom"/>
</dbReference>
<dbReference type="InterPro" id="IPR042099">
    <property type="entry name" value="ANL_N_sf"/>
</dbReference>
<dbReference type="PANTHER" id="PTHR43201">
    <property type="entry name" value="ACYL-COA SYNTHETASE"/>
    <property type="match status" value="1"/>
</dbReference>
<dbReference type="SUPFAM" id="SSF56801">
    <property type="entry name" value="Acetyl-CoA synthetase-like"/>
    <property type="match status" value="1"/>
</dbReference>
<dbReference type="RefSeq" id="WP_010837476.1">
    <property type="nucleotide sequence ID" value="NZ_QRCM01000001.1"/>
</dbReference>
<keyword evidence="3" id="KW-0436">Ligase</keyword>
<dbReference type="InterPro" id="IPR020845">
    <property type="entry name" value="AMP-binding_CS"/>
</dbReference>
<feature type="domain" description="AMP-binding enzyme C-terminal" evidence="2">
    <location>
        <begin position="295"/>
        <end position="369"/>
    </location>
</feature>
<dbReference type="PROSITE" id="PS00455">
    <property type="entry name" value="AMP_BINDING"/>
    <property type="match status" value="1"/>
</dbReference>
<dbReference type="PANTHER" id="PTHR43201:SF32">
    <property type="entry name" value="2-SUCCINYLBENZOATE--COA LIGASE, CHLOROPLASTIC_PEROXISOMAL"/>
    <property type="match status" value="1"/>
</dbReference>
<gene>
    <name evidence="3" type="ORF">DW322_19370</name>
</gene>
<protein>
    <submittedName>
        <fullName evidence="3">O-succinylbenzoate--CoA ligase</fullName>
        <ecNumber evidence="3">6.2.1.26</ecNumber>
    </submittedName>
</protein>
<dbReference type="AlphaFoldDB" id="A0A6P2CHA0"/>
<feature type="domain" description="AMP-dependent synthetase/ligase" evidence="1">
    <location>
        <begin position="55"/>
        <end position="219"/>
    </location>
</feature>
<dbReference type="InterPro" id="IPR045851">
    <property type="entry name" value="AMP-bd_C_sf"/>
</dbReference>
<dbReference type="Pfam" id="PF13193">
    <property type="entry name" value="AMP-binding_C"/>
    <property type="match status" value="1"/>
</dbReference>
<sequence>MSVLESFPVPAGDAVRSLLPVLARALDGEGPALLPVPAGDEREIARLHVALAPGEPIDDDVALVVATSGTTGTPKGAMLSARALRASGDATHERLGGAGSWLLTLPAHHIAGMQVLLRSVLAATEPVVVDVSRGFDPAALPAAVAAMAGPRRYTSLVPTQLVKAMTDPAAVAALAELDAVLLGGAATPAPLLARARDAGIRVVRTYGMSETCGGCVYDGVPLGGVLVRIEGGRVVLGGATVASGYRSLPEHPAFAEPGWFRTDDAGELDDGVLRVTGRLDEAITTGGLTVVPQVVEAAIAHHPLVAECAVVGLPDERLGERVVVFVVPAGGEAPTLDSIRDVVSRELGAHAAPREVRVTAALPMRGPGKIDRKALRARE</sequence>
<dbReference type="Proteomes" id="UP000471120">
    <property type="component" value="Unassembled WGS sequence"/>
</dbReference>
<proteinExistence type="predicted"/>
<comment type="caution">
    <text evidence="3">The sequence shown here is derived from an EMBL/GenBank/DDBJ whole genome shotgun (WGS) entry which is preliminary data.</text>
</comment>
<evidence type="ECO:0000259" key="2">
    <source>
        <dbReference type="Pfam" id="PF13193"/>
    </source>
</evidence>
<evidence type="ECO:0000313" key="4">
    <source>
        <dbReference type="Proteomes" id="UP000471120"/>
    </source>
</evidence>
<reference evidence="3 4" key="1">
    <citation type="submission" date="2018-07" db="EMBL/GenBank/DDBJ databases">
        <title>Genome sequence of Rhodococcus rhodnii ATCC 35071 from Rhodnius prolixus.</title>
        <authorList>
            <person name="Patel V."/>
            <person name="Vogel K.J."/>
        </authorList>
    </citation>
    <scope>NUCLEOTIDE SEQUENCE [LARGE SCALE GENOMIC DNA]</scope>
    <source>
        <strain evidence="3 4">ATCC 35071</strain>
    </source>
</reference>
<evidence type="ECO:0000313" key="3">
    <source>
        <dbReference type="EMBL" id="TXG91945.1"/>
    </source>
</evidence>
<evidence type="ECO:0000259" key="1">
    <source>
        <dbReference type="Pfam" id="PF00501"/>
    </source>
</evidence>
<dbReference type="GO" id="GO:0008756">
    <property type="term" value="F:o-succinylbenzoate-CoA ligase activity"/>
    <property type="evidence" value="ECO:0007669"/>
    <property type="project" value="UniProtKB-EC"/>
</dbReference>
<dbReference type="GO" id="GO:0006631">
    <property type="term" value="P:fatty acid metabolic process"/>
    <property type="evidence" value="ECO:0007669"/>
    <property type="project" value="TreeGrafter"/>
</dbReference>
<dbReference type="InterPro" id="IPR025110">
    <property type="entry name" value="AMP-bd_C"/>
</dbReference>
<dbReference type="Pfam" id="PF00501">
    <property type="entry name" value="AMP-binding"/>
    <property type="match status" value="1"/>
</dbReference>